<organism evidence="2 3">
    <name type="scientific">Canariomyces notabilis</name>
    <dbReference type="NCBI Taxonomy" id="2074819"/>
    <lineage>
        <taxon>Eukaryota</taxon>
        <taxon>Fungi</taxon>
        <taxon>Dikarya</taxon>
        <taxon>Ascomycota</taxon>
        <taxon>Pezizomycotina</taxon>
        <taxon>Sordariomycetes</taxon>
        <taxon>Sordariomycetidae</taxon>
        <taxon>Sordariales</taxon>
        <taxon>Chaetomiaceae</taxon>
        <taxon>Canariomyces</taxon>
    </lineage>
</organism>
<protein>
    <submittedName>
        <fullName evidence="2">Uncharacterized protein</fullName>
    </submittedName>
</protein>
<evidence type="ECO:0000256" key="1">
    <source>
        <dbReference type="SAM" id="MobiDB-lite"/>
    </source>
</evidence>
<dbReference type="Proteomes" id="UP001302812">
    <property type="component" value="Unassembled WGS sequence"/>
</dbReference>
<evidence type="ECO:0000313" key="2">
    <source>
        <dbReference type="EMBL" id="KAK4114077.1"/>
    </source>
</evidence>
<dbReference type="GeneID" id="89941671"/>
<feature type="compositionally biased region" description="Polar residues" evidence="1">
    <location>
        <begin position="146"/>
        <end position="162"/>
    </location>
</feature>
<name>A0AAN6TGL8_9PEZI</name>
<dbReference type="RefSeq" id="XP_064671647.1">
    <property type="nucleotide sequence ID" value="XM_064817546.1"/>
</dbReference>
<feature type="region of interest" description="Disordered" evidence="1">
    <location>
        <begin position="138"/>
        <end position="168"/>
    </location>
</feature>
<sequence>MPPIKVYTESPINAAKASGITPKTAAVDDNLSPSSPTRTSSTPNQVQSQPAPTRTQPLPTQDNPPPPQPGAVPRLPEATPYPLPAHQQQQGGPAPPAPTAAPNAQPISGATYPPQMAIPPPQTAYNQRGTATVTVPVDYHRPTGYHSPQQQGWGGSNDSHSGTGAGAGYVPYGGNVGGSLAENEDREGNGVLSSAMKFAKAAGQRLSAAESEVWRRINGDS</sequence>
<reference evidence="2" key="2">
    <citation type="submission" date="2023-05" db="EMBL/GenBank/DDBJ databases">
        <authorList>
            <consortium name="Lawrence Berkeley National Laboratory"/>
            <person name="Steindorff A."/>
            <person name="Hensen N."/>
            <person name="Bonometti L."/>
            <person name="Westerberg I."/>
            <person name="Brannstrom I.O."/>
            <person name="Guillou S."/>
            <person name="Cros-Aarteil S."/>
            <person name="Calhoun S."/>
            <person name="Haridas S."/>
            <person name="Kuo A."/>
            <person name="Mondo S."/>
            <person name="Pangilinan J."/>
            <person name="Riley R."/>
            <person name="Labutti K."/>
            <person name="Andreopoulos B."/>
            <person name="Lipzen A."/>
            <person name="Chen C."/>
            <person name="Yanf M."/>
            <person name="Daum C."/>
            <person name="Ng V."/>
            <person name="Clum A."/>
            <person name="Ohm R."/>
            <person name="Martin F."/>
            <person name="Silar P."/>
            <person name="Natvig D."/>
            <person name="Lalanne C."/>
            <person name="Gautier V."/>
            <person name="Ament-Velasquez S.L."/>
            <person name="Kruys A."/>
            <person name="Hutchinson M.I."/>
            <person name="Powell A.J."/>
            <person name="Barry K."/>
            <person name="Miller A.N."/>
            <person name="Grigoriev I.V."/>
            <person name="Debuchy R."/>
            <person name="Gladieux P."/>
            <person name="Thoren M.H."/>
            <person name="Johannesson H."/>
        </authorList>
    </citation>
    <scope>NUCLEOTIDE SEQUENCE</scope>
    <source>
        <strain evidence="2">CBS 508.74</strain>
    </source>
</reference>
<dbReference type="EMBL" id="MU853337">
    <property type="protein sequence ID" value="KAK4114077.1"/>
    <property type="molecule type" value="Genomic_DNA"/>
</dbReference>
<feature type="compositionally biased region" description="Polar residues" evidence="1">
    <location>
        <begin position="44"/>
        <end position="55"/>
    </location>
</feature>
<dbReference type="AlphaFoldDB" id="A0AAN6TGL8"/>
<reference evidence="2" key="1">
    <citation type="journal article" date="2023" name="Mol. Phylogenet. Evol.">
        <title>Genome-scale phylogeny and comparative genomics of the fungal order Sordariales.</title>
        <authorList>
            <person name="Hensen N."/>
            <person name="Bonometti L."/>
            <person name="Westerberg I."/>
            <person name="Brannstrom I.O."/>
            <person name="Guillou S."/>
            <person name="Cros-Aarteil S."/>
            <person name="Calhoun S."/>
            <person name="Haridas S."/>
            <person name="Kuo A."/>
            <person name="Mondo S."/>
            <person name="Pangilinan J."/>
            <person name="Riley R."/>
            <person name="LaButti K."/>
            <person name="Andreopoulos B."/>
            <person name="Lipzen A."/>
            <person name="Chen C."/>
            <person name="Yan M."/>
            <person name="Daum C."/>
            <person name="Ng V."/>
            <person name="Clum A."/>
            <person name="Steindorff A."/>
            <person name="Ohm R.A."/>
            <person name="Martin F."/>
            <person name="Silar P."/>
            <person name="Natvig D.O."/>
            <person name="Lalanne C."/>
            <person name="Gautier V."/>
            <person name="Ament-Velasquez S.L."/>
            <person name="Kruys A."/>
            <person name="Hutchinson M.I."/>
            <person name="Powell A.J."/>
            <person name="Barry K."/>
            <person name="Miller A.N."/>
            <person name="Grigoriev I.V."/>
            <person name="Debuchy R."/>
            <person name="Gladieux P."/>
            <person name="Hiltunen Thoren M."/>
            <person name="Johannesson H."/>
        </authorList>
    </citation>
    <scope>NUCLEOTIDE SEQUENCE</scope>
    <source>
        <strain evidence="2">CBS 508.74</strain>
    </source>
</reference>
<keyword evidence="3" id="KW-1185">Reference proteome</keyword>
<evidence type="ECO:0000313" key="3">
    <source>
        <dbReference type="Proteomes" id="UP001302812"/>
    </source>
</evidence>
<feature type="region of interest" description="Disordered" evidence="1">
    <location>
        <begin position="1"/>
        <end position="126"/>
    </location>
</feature>
<comment type="caution">
    <text evidence="2">The sequence shown here is derived from an EMBL/GenBank/DDBJ whole genome shotgun (WGS) entry which is preliminary data.</text>
</comment>
<proteinExistence type="predicted"/>
<accession>A0AAN6TGL8</accession>
<gene>
    <name evidence="2" type="ORF">N656DRAFT_796584</name>
</gene>
<feature type="compositionally biased region" description="Low complexity" evidence="1">
    <location>
        <begin position="32"/>
        <end position="43"/>
    </location>
</feature>